<evidence type="ECO:0000256" key="2">
    <source>
        <dbReference type="ARBA" id="ARBA00022801"/>
    </source>
</evidence>
<dbReference type="GO" id="GO:0003724">
    <property type="term" value="F:RNA helicase activity"/>
    <property type="evidence" value="ECO:0007669"/>
    <property type="project" value="UniProtKB-EC"/>
</dbReference>
<dbReference type="PROSITE" id="PS51194">
    <property type="entry name" value="HELICASE_CTER"/>
    <property type="match status" value="1"/>
</dbReference>
<comment type="function">
    <text evidence="5">RNA helicase.</text>
</comment>
<comment type="domain">
    <text evidence="5">The Q motif is unique to and characteristic of the DEAD box family of RNA helicases and controls ATP binding and hydrolysis.</text>
</comment>
<dbReference type="SMART" id="SM00487">
    <property type="entry name" value="DEXDc"/>
    <property type="match status" value="1"/>
</dbReference>
<dbReference type="GO" id="GO:0016787">
    <property type="term" value="F:hydrolase activity"/>
    <property type="evidence" value="ECO:0007669"/>
    <property type="project" value="UniProtKB-KW"/>
</dbReference>
<dbReference type="EC" id="3.6.4.13" evidence="5"/>
<name>G0U9I4_TRYVY</name>
<dbReference type="InterPro" id="IPR027417">
    <property type="entry name" value="P-loop_NTPase"/>
</dbReference>
<accession>G0U9I4</accession>
<evidence type="ECO:0000256" key="3">
    <source>
        <dbReference type="ARBA" id="ARBA00022840"/>
    </source>
</evidence>
<keyword evidence="5 8" id="KW-0347">Helicase</keyword>
<evidence type="ECO:0000259" key="7">
    <source>
        <dbReference type="PROSITE" id="PS51194"/>
    </source>
</evidence>
<evidence type="ECO:0000256" key="5">
    <source>
        <dbReference type="RuleBase" id="RU365068"/>
    </source>
</evidence>
<keyword evidence="1 5" id="KW-0547">Nucleotide-binding</keyword>
<dbReference type="GO" id="GO:0003723">
    <property type="term" value="F:RNA binding"/>
    <property type="evidence" value="ECO:0007669"/>
    <property type="project" value="UniProtKB-UniRule"/>
</dbReference>
<sequence length="587" mass="66284">MKRCLRIMWRCERRMPLRFRDVPDDFTDIRSSENRPLVFTPKRPEPLRDVSLSDIAIEESALQTMPMQELSQQPVAKLDPERMGLPPYLVEFLYRRFSHKNGAAATKTTTFGAPLPSKSESGFQGLTTVQARALQHFYARQDVALCAPTGSGKTFALCLALIARLMRDGPMKPFSALFLARNDNLCNQVAHWMREMWWYESDERLVFTATSNVPPSVVYRHLTRDVLRDRAGYVVRTVDRRPYICVATPEVFWDFFQRRKQTILRRQASMGKPRYSFSKTPVLPSIDIVIVDEVDEVLPSTVPRAPGNLLMRELYRFTKYQAPIQLVFTSATLAGSTVNHVRRFLKKNILECKTSHIFESEVQSFTRSVAATGSLSKVCVPSNIRHLFYTADTLEEQQECVAAALQETCPVSLDDDGSPCTTTTRVLVILPDSADTSLFVERVLKPSQMSHKIVVELADEFLARRDGLVQRRHCRAAPANADADAWNGPASCARHFLVSGANRVRGLDIDDLTHVIMLAAPRSSAEYAHWCGRVGRLGSGSGVAVAIMSRTAVRVVSGFCEMLNIEFKMQRRYAQVDVDIERRSHGF</sequence>
<proteinExistence type="inferred from homology"/>
<dbReference type="Gene3D" id="3.40.50.300">
    <property type="entry name" value="P-loop containing nucleotide triphosphate hydrolases"/>
    <property type="match status" value="2"/>
</dbReference>
<dbReference type="Pfam" id="PF00270">
    <property type="entry name" value="DEAD"/>
    <property type="match status" value="1"/>
</dbReference>
<protein>
    <recommendedName>
        <fullName evidence="5">ATP-dependent RNA helicase</fullName>
        <ecNumber evidence="5">3.6.4.13</ecNumber>
    </recommendedName>
</protein>
<dbReference type="VEuPathDB" id="TriTrypDB:TvY486_1117540"/>
<feature type="domain" description="Helicase C-terminal" evidence="7">
    <location>
        <begin position="412"/>
        <end position="579"/>
    </location>
</feature>
<gene>
    <name evidence="8" type="ORF">TVY486_1117540</name>
</gene>
<dbReference type="PANTHER" id="PTHR24031">
    <property type="entry name" value="RNA HELICASE"/>
    <property type="match status" value="1"/>
</dbReference>
<keyword evidence="4 5" id="KW-0694">RNA-binding</keyword>
<dbReference type="AlphaFoldDB" id="G0U9I4"/>
<dbReference type="EMBL" id="HE573027">
    <property type="protein sequence ID" value="CCC54270.1"/>
    <property type="molecule type" value="Genomic_DNA"/>
</dbReference>
<organism evidence="8">
    <name type="scientific">Trypanosoma vivax (strain Y486)</name>
    <dbReference type="NCBI Taxonomy" id="1055687"/>
    <lineage>
        <taxon>Eukaryota</taxon>
        <taxon>Discoba</taxon>
        <taxon>Euglenozoa</taxon>
        <taxon>Kinetoplastea</taxon>
        <taxon>Metakinetoplastina</taxon>
        <taxon>Trypanosomatida</taxon>
        <taxon>Trypanosomatidae</taxon>
        <taxon>Trypanosoma</taxon>
        <taxon>Duttonella</taxon>
    </lineage>
</organism>
<reference evidence="8" key="1">
    <citation type="journal article" date="2012" name="Proc. Natl. Acad. Sci. U.S.A.">
        <title>Antigenic diversity is generated by distinct evolutionary mechanisms in African trypanosome species.</title>
        <authorList>
            <person name="Jackson A.P."/>
            <person name="Berry A."/>
            <person name="Aslett M."/>
            <person name="Allison H.C."/>
            <person name="Burton P."/>
            <person name="Vavrova-Anderson J."/>
            <person name="Brown R."/>
            <person name="Browne H."/>
            <person name="Corton N."/>
            <person name="Hauser H."/>
            <person name="Gamble J."/>
            <person name="Gilderthorp R."/>
            <person name="Marcello L."/>
            <person name="McQuillan J."/>
            <person name="Otto T.D."/>
            <person name="Quail M.A."/>
            <person name="Sanders M.J."/>
            <person name="van Tonder A."/>
            <person name="Ginger M.L."/>
            <person name="Field M.C."/>
            <person name="Barry J.D."/>
            <person name="Hertz-Fowler C."/>
            <person name="Berriman M."/>
        </authorList>
    </citation>
    <scope>NUCLEOTIDE SEQUENCE</scope>
    <source>
        <strain evidence="8">Y486</strain>
    </source>
</reference>
<keyword evidence="3 5" id="KW-0067">ATP-binding</keyword>
<evidence type="ECO:0000256" key="1">
    <source>
        <dbReference type="ARBA" id="ARBA00022741"/>
    </source>
</evidence>
<evidence type="ECO:0000313" key="8">
    <source>
        <dbReference type="EMBL" id="CCC54270.1"/>
    </source>
</evidence>
<dbReference type="SUPFAM" id="SSF52540">
    <property type="entry name" value="P-loop containing nucleoside triphosphate hydrolases"/>
    <property type="match status" value="1"/>
</dbReference>
<comment type="similarity">
    <text evidence="5">Belongs to the DEAD box helicase family.</text>
</comment>
<dbReference type="InterPro" id="IPR011545">
    <property type="entry name" value="DEAD/DEAH_box_helicase_dom"/>
</dbReference>
<dbReference type="PROSITE" id="PS51192">
    <property type="entry name" value="HELICASE_ATP_BIND_1"/>
    <property type="match status" value="1"/>
</dbReference>
<dbReference type="Pfam" id="PF00271">
    <property type="entry name" value="Helicase_C"/>
    <property type="match status" value="1"/>
</dbReference>
<dbReference type="GO" id="GO:0005524">
    <property type="term" value="F:ATP binding"/>
    <property type="evidence" value="ECO:0007669"/>
    <property type="project" value="UniProtKB-UniRule"/>
</dbReference>
<evidence type="ECO:0000259" key="6">
    <source>
        <dbReference type="PROSITE" id="PS51192"/>
    </source>
</evidence>
<comment type="catalytic activity">
    <reaction evidence="5">
        <text>ATP + H2O = ADP + phosphate + H(+)</text>
        <dbReference type="Rhea" id="RHEA:13065"/>
        <dbReference type="ChEBI" id="CHEBI:15377"/>
        <dbReference type="ChEBI" id="CHEBI:15378"/>
        <dbReference type="ChEBI" id="CHEBI:30616"/>
        <dbReference type="ChEBI" id="CHEBI:43474"/>
        <dbReference type="ChEBI" id="CHEBI:456216"/>
        <dbReference type="EC" id="3.6.4.13"/>
    </reaction>
</comment>
<dbReference type="InterPro" id="IPR001650">
    <property type="entry name" value="Helicase_C-like"/>
</dbReference>
<dbReference type="InterPro" id="IPR014001">
    <property type="entry name" value="Helicase_ATP-bd"/>
</dbReference>
<evidence type="ECO:0000256" key="4">
    <source>
        <dbReference type="ARBA" id="ARBA00022884"/>
    </source>
</evidence>
<feature type="domain" description="Helicase ATP-binding" evidence="6">
    <location>
        <begin position="134"/>
        <end position="351"/>
    </location>
</feature>
<keyword evidence="2 5" id="KW-0378">Hydrolase</keyword>